<evidence type="ECO:0000313" key="3">
    <source>
        <dbReference type="Proteomes" id="UP001286313"/>
    </source>
</evidence>
<dbReference type="AlphaFoldDB" id="A0AAE1KIG6"/>
<feature type="region of interest" description="Disordered" evidence="1">
    <location>
        <begin position="52"/>
        <end position="73"/>
    </location>
</feature>
<proteinExistence type="predicted"/>
<organism evidence="2 3">
    <name type="scientific">Petrolisthes cinctipes</name>
    <name type="common">Flat porcelain crab</name>
    <dbReference type="NCBI Taxonomy" id="88211"/>
    <lineage>
        <taxon>Eukaryota</taxon>
        <taxon>Metazoa</taxon>
        <taxon>Ecdysozoa</taxon>
        <taxon>Arthropoda</taxon>
        <taxon>Crustacea</taxon>
        <taxon>Multicrustacea</taxon>
        <taxon>Malacostraca</taxon>
        <taxon>Eumalacostraca</taxon>
        <taxon>Eucarida</taxon>
        <taxon>Decapoda</taxon>
        <taxon>Pleocyemata</taxon>
        <taxon>Anomura</taxon>
        <taxon>Galatheoidea</taxon>
        <taxon>Porcellanidae</taxon>
        <taxon>Petrolisthes</taxon>
    </lineage>
</organism>
<protein>
    <submittedName>
        <fullName evidence="2">Uncharacterized protein</fullName>
    </submittedName>
</protein>
<dbReference type="InterPro" id="IPR032063">
    <property type="entry name" value="MavL-like"/>
</dbReference>
<name>A0AAE1KIG6_PETCI</name>
<comment type="caution">
    <text evidence="2">The sequence shown here is derived from an EMBL/GenBank/DDBJ whole genome shotgun (WGS) entry which is preliminary data.</text>
</comment>
<evidence type="ECO:0000256" key="1">
    <source>
        <dbReference type="SAM" id="MobiDB-lite"/>
    </source>
</evidence>
<dbReference type="Proteomes" id="UP001286313">
    <property type="component" value="Unassembled WGS sequence"/>
</dbReference>
<reference evidence="2" key="1">
    <citation type="submission" date="2023-10" db="EMBL/GenBank/DDBJ databases">
        <title>Genome assemblies of two species of porcelain crab, Petrolisthes cinctipes and Petrolisthes manimaculis (Anomura: Porcellanidae).</title>
        <authorList>
            <person name="Angst P."/>
        </authorList>
    </citation>
    <scope>NUCLEOTIDE SEQUENCE</scope>
    <source>
        <strain evidence="2">PB745_01</strain>
        <tissue evidence="2">Gill</tissue>
    </source>
</reference>
<gene>
    <name evidence="2" type="ORF">Pcinc_021391</name>
</gene>
<keyword evidence="3" id="KW-1185">Reference proteome</keyword>
<accession>A0AAE1KIG6</accession>
<dbReference type="Pfam" id="PF16062">
    <property type="entry name" value="MavL-like"/>
    <property type="match status" value="1"/>
</dbReference>
<sequence length="542" mass="59855">MTHFSIATTRLLYTTHGYRQSLLKFFGSVGSLRYPWSFQPTKVLSVASGSQRDKECMGNTSGRAMENKGKEEHERSMEELLGEHLSSLAEVEGPPRVTVEELVASSEKFPVAFPVQTARVSTLQKSGHDKDKLEEQINSAYPLIHEKVLPLLAAFLHHKRIHGRKKERKLYENLDVMGLVDRLVAKRPIVFFTERDSYILRDGTLGSGDWYDIGHSRERPGLTLSDYISYDEVKLSALLCVSSQSPFINDGSRHNRGVLGAPGTFQPEGVIVGMVGARLELPGVMEWQDCVVTPEQNSKKQGYGPDPPPRQGLMKEWGRFWGTVLPTWDQVQKAPKDDFISLSPKRMLNINVYKARMQLSAETLLAEAGVRAKAVGLKAYVHVVGLGLGVWQLSSQQEQIFVDTFGDALKVVDTSSISDVDFSYINCTTCQESGDGEVFPDTGVTLHFSRRALHAPVPSGTLLVTNFAWDGNSLPGNEYWKGMLSSSGDPAAACSSGVAELHNSMINPRVCAANLHVASPTGIEHVAEYARRKLHEARTATQ</sequence>
<dbReference type="EMBL" id="JAWQEG010002206">
    <property type="protein sequence ID" value="KAK3873608.1"/>
    <property type="molecule type" value="Genomic_DNA"/>
</dbReference>
<evidence type="ECO:0000313" key="2">
    <source>
        <dbReference type="EMBL" id="KAK3873608.1"/>
    </source>
</evidence>